<evidence type="ECO:0000313" key="3">
    <source>
        <dbReference type="Proteomes" id="UP000050277"/>
    </source>
</evidence>
<dbReference type="Gene3D" id="3.40.630.30">
    <property type="match status" value="1"/>
</dbReference>
<keyword evidence="3" id="KW-1185">Reference proteome</keyword>
<dbReference type="STRING" id="70996.SE18_10295"/>
<accession>A0A0P6YF27</accession>
<dbReference type="SUPFAM" id="SSF55729">
    <property type="entry name" value="Acyl-CoA N-acyltransferases (Nat)"/>
    <property type="match status" value="1"/>
</dbReference>
<reference evidence="2 3" key="1">
    <citation type="submission" date="2015-07" db="EMBL/GenBank/DDBJ databases">
        <title>Whole genome sequence of Herpetosiphon geysericola DSM 7119.</title>
        <authorList>
            <person name="Hemp J."/>
            <person name="Ward L.M."/>
            <person name="Pace L.A."/>
            <person name="Fischer W.W."/>
        </authorList>
    </citation>
    <scope>NUCLEOTIDE SEQUENCE [LARGE SCALE GENOMIC DNA]</scope>
    <source>
        <strain evidence="2 3">DSM 7119</strain>
    </source>
</reference>
<dbReference type="Proteomes" id="UP000050277">
    <property type="component" value="Unassembled WGS sequence"/>
</dbReference>
<gene>
    <name evidence="2" type="ORF">SE18_10295</name>
</gene>
<dbReference type="AlphaFoldDB" id="A0A0P6YF27"/>
<dbReference type="PROSITE" id="PS51186">
    <property type="entry name" value="GNAT"/>
    <property type="match status" value="1"/>
</dbReference>
<feature type="domain" description="N-acetyltransferase" evidence="1">
    <location>
        <begin position="112"/>
        <end position="260"/>
    </location>
</feature>
<evidence type="ECO:0000313" key="2">
    <source>
        <dbReference type="EMBL" id="KPL88107.1"/>
    </source>
</evidence>
<proteinExistence type="predicted"/>
<evidence type="ECO:0000259" key="1">
    <source>
        <dbReference type="PROSITE" id="PS51186"/>
    </source>
</evidence>
<name>A0A0P6YF27_9CHLR</name>
<dbReference type="InterPro" id="IPR016181">
    <property type="entry name" value="Acyl_CoA_acyltransferase"/>
</dbReference>
<dbReference type="OrthoDB" id="147758at2"/>
<comment type="caution">
    <text evidence="2">The sequence shown here is derived from an EMBL/GenBank/DDBJ whole genome shotgun (WGS) entry which is preliminary data.</text>
</comment>
<organism evidence="2 3">
    <name type="scientific">Herpetosiphon geysericola</name>
    <dbReference type="NCBI Taxonomy" id="70996"/>
    <lineage>
        <taxon>Bacteria</taxon>
        <taxon>Bacillati</taxon>
        <taxon>Chloroflexota</taxon>
        <taxon>Chloroflexia</taxon>
        <taxon>Herpetosiphonales</taxon>
        <taxon>Herpetosiphonaceae</taxon>
        <taxon>Herpetosiphon</taxon>
    </lineage>
</organism>
<dbReference type="GO" id="GO:0016747">
    <property type="term" value="F:acyltransferase activity, transferring groups other than amino-acyl groups"/>
    <property type="evidence" value="ECO:0007669"/>
    <property type="project" value="InterPro"/>
</dbReference>
<protein>
    <recommendedName>
        <fullName evidence="1">N-acetyltransferase domain-containing protein</fullName>
    </recommendedName>
</protein>
<dbReference type="InterPro" id="IPR000182">
    <property type="entry name" value="GNAT_dom"/>
</dbReference>
<dbReference type="RefSeq" id="WP_054534367.1">
    <property type="nucleotide sequence ID" value="NZ_LGKP01000017.1"/>
</dbReference>
<dbReference type="EMBL" id="LGKP01000017">
    <property type="protein sequence ID" value="KPL88107.1"/>
    <property type="molecule type" value="Genomic_DNA"/>
</dbReference>
<dbReference type="Pfam" id="PF00583">
    <property type="entry name" value="Acetyltransf_1"/>
    <property type="match status" value="1"/>
</dbReference>
<sequence length="260" mass="29157">MTWQVDFTPSDQTLHDLLGQNRLESAYALGDLQPPFRERSQFSLAQNGAQWAILLWYRTSTFTALIPYGAAQGINAILVAKNEWPKACIVANMNGNYRHMLGKRYRFSNEQAIIRIAIEAGQLSDLPNGTQLEQLEDQHLGELSAFYTMNDVPTFSPDQLHGGLYYGVRRHGALVAVGGTHLVNSRDHLATIGNVYTDPALRGNGYVRTIIAHLTQSLFDQGYTNIIHDVKSNDFATRQIYEPLGYQPVGSFWEATARLR</sequence>